<evidence type="ECO:0000256" key="6">
    <source>
        <dbReference type="ARBA" id="ARBA00023002"/>
    </source>
</evidence>
<feature type="domain" description="Enoyl reductase (ER)" evidence="9">
    <location>
        <begin position="14"/>
        <end position="339"/>
    </location>
</feature>
<dbReference type="Pfam" id="PF08240">
    <property type="entry name" value="ADH_N"/>
    <property type="match status" value="1"/>
</dbReference>
<proteinExistence type="inferred from homology"/>
<keyword evidence="4 8" id="KW-0479">Metal-binding</keyword>
<dbReference type="InterPro" id="IPR011032">
    <property type="entry name" value="GroES-like_sf"/>
</dbReference>
<dbReference type="Gene3D" id="3.90.180.10">
    <property type="entry name" value="Medium-chain alcohol dehydrogenases, catalytic domain"/>
    <property type="match status" value="1"/>
</dbReference>
<dbReference type="SUPFAM" id="SSF51735">
    <property type="entry name" value="NAD(P)-binding Rossmann-fold domains"/>
    <property type="match status" value="1"/>
</dbReference>
<dbReference type="InterPro" id="IPR013154">
    <property type="entry name" value="ADH-like_N"/>
</dbReference>
<dbReference type="FunFam" id="3.40.50.720:FF:000039">
    <property type="entry name" value="Alcohol dehydrogenase AdhP"/>
    <property type="match status" value="1"/>
</dbReference>
<dbReference type="CDD" id="cd08297">
    <property type="entry name" value="CAD3"/>
    <property type="match status" value="1"/>
</dbReference>
<evidence type="ECO:0000256" key="3">
    <source>
        <dbReference type="ARBA" id="ARBA00013190"/>
    </source>
</evidence>
<reference evidence="10 11" key="1">
    <citation type="submission" date="2016-10" db="EMBL/GenBank/DDBJ databases">
        <authorList>
            <person name="de Groot N.N."/>
        </authorList>
    </citation>
    <scope>NUCLEOTIDE SEQUENCE [LARGE SCALE GENOMIC DNA]</scope>
    <source>
        <strain evidence="10 11">GAS232</strain>
    </source>
</reference>
<evidence type="ECO:0000256" key="5">
    <source>
        <dbReference type="ARBA" id="ARBA00022833"/>
    </source>
</evidence>
<dbReference type="RefSeq" id="WP_083347058.1">
    <property type="nucleotide sequence ID" value="NZ_LT629690.1"/>
</dbReference>
<keyword evidence="6" id="KW-0560">Oxidoreductase</keyword>
<evidence type="ECO:0000256" key="1">
    <source>
        <dbReference type="ARBA" id="ARBA00001947"/>
    </source>
</evidence>
<protein>
    <recommendedName>
        <fullName evidence="3">alcohol dehydrogenase</fullName>
        <ecNumber evidence="3">1.1.1.1</ecNumber>
    </recommendedName>
</protein>
<dbReference type="Pfam" id="PF00107">
    <property type="entry name" value="ADH_zinc_N"/>
    <property type="match status" value="1"/>
</dbReference>
<dbReference type="PANTHER" id="PTHR42940">
    <property type="entry name" value="ALCOHOL DEHYDROGENASE 1-RELATED"/>
    <property type="match status" value="1"/>
</dbReference>
<sequence length="344" mass="36036">MAKTMKAAAVRQFGSPLSLEEVPVPAVGPGQALLKVMSTGVCHTDLHAANGDWPVKPAVPFIPGHEGAGYVAAVGAGVKGLREGDRVGVPWLYSACGVCEYCLKGWETLCPYQKNSGYSVNGSFAEYVLVNPSYIAHLPPKIGFSPIAPILCAGVTVYKGLKETDVKPGQWVAISGIGGLGHLAVQYAKAMGMHIVALDVAQDKLDLAKKLGAEITVDVNEPEVAGKVIAATGGGVHGALITAVSPAAFSLGVNLLRRMGTMSLVGLPPGEFPVSIFDMVLQRKTLRGSIVGTRMDMAECLDFAARGLVKSTYSTEALENINSIFDRMIAGTIDGRIVMEIASE</sequence>
<accession>A0A1G7KZ72</accession>
<evidence type="ECO:0000256" key="7">
    <source>
        <dbReference type="ARBA" id="ARBA00023027"/>
    </source>
</evidence>
<dbReference type="SMART" id="SM00829">
    <property type="entry name" value="PKS_ER"/>
    <property type="match status" value="1"/>
</dbReference>
<dbReference type="InterPro" id="IPR013149">
    <property type="entry name" value="ADH-like_C"/>
</dbReference>
<dbReference type="Proteomes" id="UP000182427">
    <property type="component" value="Chromosome I"/>
</dbReference>
<organism evidence="10 11">
    <name type="scientific">Terriglobus roseus</name>
    <dbReference type="NCBI Taxonomy" id="392734"/>
    <lineage>
        <taxon>Bacteria</taxon>
        <taxon>Pseudomonadati</taxon>
        <taxon>Acidobacteriota</taxon>
        <taxon>Terriglobia</taxon>
        <taxon>Terriglobales</taxon>
        <taxon>Acidobacteriaceae</taxon>
        <taxon>Terriglobus</taxon>
    </lineage>
</organism>
<dbReference type="EC" id="1.1.1.1" evidence="3"/>
<gene>
    <name evidence="10" type="ORF">SAMN05444167_2365</name>
</gene>
<keyword evidence="11" id="KW-1185">Reference proteome</keyword>
<keyword evidence="7" id="KW-0520">NAD</keyword>
<evidence type="ECO:0000256" key="8">
    <source>
        <dbReference type="RuleBase" id="RU361277"/>
    </source>
</evidence>
<dbReference type="PROSITE" id="PS00059">
    <property type="entry name" value="ADH_ZINC"/>
    <property type="match status" value="1"/>
</dbReference>
<dbReference type="GO" id="GO:0004022">
    <property type="term" value="F:alcohol dehydrogenase (NAD+) activity"/>
    <property type="evidence" value="ECO:0007669"/>
    <property type="project" value="UniProtKB-EC"/>
</dbReference>
<dbReference type="AlphaFoldDB" id="A0A1G7KZ72"/>
<evidence type="ECO:0000259" key="9">
    <source>
        <dbReference type="SMART" id="SM00829"/>
    </source>
</evidence>
<dbReference type="FunFam" id="3.90.180.10:FF:000002">
    <property type="entry name" value="Alcohol dehydrogenase AdhP"/>
    <property type="match status" value="1"/>
</dbReference>
<dbReference type="NCBIfam" id="NF006940">
    <property type="entry name" value="PRK09422.1"/>
    <property type="match status" value="1"/>
</dbReference>
<dbReference type="OrthoDB" id="9806940at2"/>
<dbReference type="InterPro" id="IPR036291">
    <property type="entry name" value="NAD(P)-bd_dom_sf"/>
</dbReference>
<keyword evidence="5 8" id="KW-0862">Zinc</keyword>
<evidence type="ECO:0000256" key="4">
    <source>
        <dbReference type="ARBA" id="ARBA00022723"/>
    </source>
</evidence>
<dbReference type="InterPro" id="IPR020843">
    <property type="entry name" value="ER"/>
</dbReference>
<dbReference type="GO" id="GO:0008270">
    <property type="term" value="F:zinc ion binding"/>
    <property type="evidence" value="ECO:0007669"/>
    <property type="project" value="InterPro"/>
</dbReference>
<evidence type="ECO:0000313" key="10">
    <source>
        <dbReference type="EMBL" id="SDF42396.1"/>
    </source>
</evidence>
<name>A0A1G7KZ72_9BACT</name>
<evidence type="ECO:0000313" key="11">
    <source>
        <dbReference type="Proteomes" id="UP000182427"/>
    </source>
</evidence>
<comment type="cofactor">
    <cofactor evidence="1 8">
        <name>Zn(2+)</name>
        <dbReference type="ChEBI" id="CHEBI:29105"/>
    </cofactor>
</comment>
<dbReference type="PANTHER" id="PTHR42940:SF8">
    <property type="entry name" value="VACUOLAR PROTEIN SORTING-ASSOCIATED PROTEIN 11"/>
    <property type="match status" value="1"/>
</dbReference>
<dbReference type="SUPFAM" id="SSF50129">
    <property type="entry name" value="GroES-like"/>
    <property type="match status" value="1"/>
</dbReference>
<dbReference type="InterPro" id="IPR002328">
    <property type="entry name" value="ADH_Zn_CS"/>
</dbReference>
<dbReference type="EMBL" id="LT629690">
    <property type="protein sequence ID" value="SDF42396.1"/>
    <property type="molecule type" value="Genomic_DNA"/>
</dbReference>
<dbReference type="Gene3D" id="3.40.50.720">
    <property type="entry name" value="NAD(P)-binding Rossmann-like Domain"/>
    <property type="match status" value="1"/>
</dbReference>
<evidence type="ECO:0000256" key="2">
    <source>
        <dbReference type="ARBA" id="ARBA00008072"/>
    </source>
</evidence>
<comment type="similarity">
    <text evidence="2 8">Belongs to the zinc-containing alcohol dehydrogenase family.</text>
</comment>